<reference evidence="1 2" key="1">
    <citation type="submission" date="2011-08" db="EMBL/GenBank/DDBJ databases">
        <authorList>
            <person name="Lin Y."/>
            <person name="Hao X."/>
            <person name="Johnstone L."/>
            <person name="Miller S.J."/>
            <person name="Wei G."/>
            <person name="Rensing C."/>
        </authorList>
    </citation>
    <scope>NUCLEOTIDE SEQUENCE [LARGE SCALE GENOMIC DNA]</scope>
    <source>
        <strain evidence="1 2">K42</strain>
    </source>
</reference>
<dbReference type="EMBL" id="AGBF01000486">
    <property type="protein sequence ID" value="EGX54423.1"/>
    <property type="molecule type" value="Genomic_DNA"/>
</dbReference>
<evidence type="ECO:0000313" key="1">
    <source>
        <dbReference type="EMBL" id="EGX54423.1"/>
    </source>
</evidence>
<dbReference type="Proteomes" id="UP000004217">
    <property type="component" value="Unassembled WGS sequence"/>
</dbReference>
<evidence type="ECO:0000313" key="2">
    <source>
        <dbReference type="Proteomes" id="UP000004217"/>
    </source>
</evidence>
<proteinExistence type="predicted"/>
<name>G2GPZ3_9ACTN</name>
<keyword evidence="2" id="KW-1185">Reference proteome</keyword>
<feature type="non-terminal residue" evidence="1">
    <location>
        <position position="70"/>
    </location>
</feature>
<dbReference type="AlphaFoldDB" id="G2GPZ3"/>
<protein>
    <submittedName>
        <fullName evidence="1">LAL subfamily transcriptional regulator</fullName>
    </submittedName>
</protein>
<sequence>MHHGNAPKAEHFITMPSMPAICLDDLSRDGVRDLFSAVLNRDPDPDVVRTLHEATGGNPFFLSELLTEFR</sequence>
<comment type="caution">
    <text evidence="1">The sequence shown here is derived from an EMBL/GenBank/DDBJ whole genome shotgun (WGS) entry which is preliminary data.</text>
</comment>
<accession>G2GPZ3</accession>
<organism evidence="1 2">
    <name type="scientific">Streptomyces zinciresistens K42</name>
    <dbReference type="NCBI Taxonomy" id="700597"/>
    <lineage>
        <taxon>Bacteria</taxon>
        <taxon>Bacillati</taxon>
        <taxon>Actinomycetota</taxon>
        <taxon>Actinomycetes</taxon>
        <taxon>Kitasatosporales</taxon>
        <taxon>Streptomycetaceae</taxon>
        <taxon>Streptomyces</taxon>
    </lineage>
</organism>
<gene>
    <name evidence="1" type="ORF">SZN_38038</name>
</gene>